<organism evidence="8 9">
    <name type="scientific">Winkia neuii</name>
    <dbReference type="NCBI Taxonomy" id="33007"/>
    <lineage>
        <taxon>Bacteria</taxon>
        <taxon>Bacillati</taxon>
        <taxon>Actinomycetota</taxon>
        <taxon>Actinomycetes</taxon>
        <taxon>Actinomycetales</taxon>
        <taxon>Actinomycetaceae</taxon>
        <taxon>Winkia</taxon>
    </lineage>
</organism>
<keyword evidence="2" id="KW-0732">Signal</keyword>
<reference evidence="8 9" key="1">
    <citation type="submission" date="2017-12" db="EMBL/GenBank/DDBJ databases">
        <title>Phylogenetic diversity of female urinary microbiome.</title>
        <authorList>
            <person name="Thomas-White K."/>
            <person name="Wolfe A.J."/>
        </authorList>
    </citation>
    <scope>NUCLEOTIDE SEQUENCE [LARGE SCALE GENOMIC DNA]</scope>
    <source>
        <strain evidence="8 9">UMB0402</strain>
    </source>
</reference>
<evidence type="ECO:0000256" key="7">
    <source>
        <dbReference type="PIRSR" id="PIRSR002854-1"/>
    </source>
</evidence>
<protein>
    <recommendedName>
        <fullName evidence="6">Lipoprotein</fullName>
    </recommendedName>
</protein>
<evidence type="ECO:0000313" key="9">
    <source>
        <dbReference type="Proteomes" id="UP000235122"/>
    </source>
</evidence>
<dbReference type="Proteomes" id="UP000235122">
    <property type="component" value="Unassembled WGS sequence"/>
</dbReference>
<name>A0A2I1IN94_9ACTO</name>
<dbReference type="InterPro" id="IPR004872">
    <property type="entry name" value="Lipoprotein_NlpA"/>
</dbReference>
<sequence length="276" mass="29843">MRNLVAAATALVTAVALTGCGSSNSSEGAKSSGDSNTVVVAASPTPHAQILKFVNDELAAKHGYKIKVKEFNDYVQPNEALKSGDVDANFFQTVPYLKTESKQRGYDFEAGKGIHLEPVGIFSKKIKDLKDLKEGAKIGIIQDVTNQGRALALLEKQGLIKLPKKENPAVADIKANKELNPKGFVFQEVDGPQLVRSLADVDIAVINGNYAQAGGLKQSEAIALEEAEGNPSSNILVWRKGDKNEAIQKLEKDLHSKELKDFIEKTWADKSVIPSF</sequence>
<dbReference type="PIRSF" id="PIRSF002854">
    <property type="entry name" value="MetQ"/>
    <property type="match status" value="1"/>
</dbReference>
<dbReference type="PROSITE" id="PS51257">
    <property type="entry name" value="PROKAR_LIPOPROTEIN"/>
    <property type="match status" value="1"/>
</dbReference>
<evidence type="ECO:0000256" key="5">
    <source>
        <dbReference type="ARBA" id="ARBA00023288"/>
    </source>
</evidence>
<dbReference type="SUPFAM" id="SSF53850">
    <property type="entry name" value="Periplasmic binding protein-like II"/>
    <property type="match status" value="1"/>
</dbReference>
<evidence type="ECO:0000256" key="4">
    <source>
        <dbReference type="ARBA" id="ARBA00023139"/>
    </source>
</evidence>
<keyword evidence="3" id="KW-0472">Membrane</keyword>
<evidence type="ECO:0000256" key="1">
    <source>
        <dbReference type="ARBA" id="ARBA00004635"/>
    </source>
</evidence>
<dbReference type="GO" id="GO:0016020">
    <property type="term" value="C:membrane"/>
    <property type="evidence" value="ECO:0007669"/>
    <property type="project" value="UniProtKB-SubCell"/>
</dbReference>
<comment type="subcellular location">
    <subcellularLocation>
        <location evidence="1">Membrane</location>
        <topology evidence="1">Lipid-anchor</topology>
    </subcellularLocation>
</comment>
<gene>
    <name evidence="8" type="ORF">CYJ19_06475</name>
</gene>
<accession>A0A2I1IN94</accession>
<dbReference type="PANTHER" id="PTHR30429:SF0">
    <property type="entry name" value="METHIONINE-BINDING LIPOPROTEIN METQ"/>
    <property type="match status" value="1"/>
</dbReference>
<dbReference type="PANTHER" id="PTHR30429">
    <property type="entry name" value="D-METHIONINE-BINDING LIPOPROTEIN METQ"/>
    <property type="match status" value="1"/>
</dbReference>
<proteinExistence type="inferred from homology"/>
<keyword evidence="4" id="KW-0564">Palmitate</keyword>
<comment type="similarity">
    <text evidence="6">Belongs to the nlpA lipoprotein family.</text>
</comment>
<dbReference type="STRING" id="33007.HMPREF3198_01169"/>
<dbReference type="Gene3D" id="3.40.190.10">
    <property type="entry name" value="Periplasmic binding protein-like II"/>
    <property type="match status" value="2"/>
</dbReference>
<dbReference type="Pfam" id="PF03180">
    <property type="entry name" value="Lipoprotein_9"/>
    <property type="match status" value="1"/>
</dbReference>
<comment type="caution">
    <text evidence="8">The sequence shown here is derived from an EMBL/GenBank/DDBJ whole genome shotgun (WGS) entry which is preliminary data.</text>
</comment>
<evidence type="ECO:0000256" key="6">
    <source>
        <dbReference type="PIRNR" id="PIRNR002854"/>
    </source>
</evidence>
<keyword evidence="9" id="KW-1185">Reference proteome</keyword>
<dbReference type="EMBL" id="PKKO01000003">
    <property type="protein sequence ID" value="PKY72609.1"/>
    <property type="molecule type" value="Genomic_DNA"/>
</dbReference>
<keyword evidence="5 6" id="KW-0449">Lipoprotein</keyword>
<evidence type="ECO:0000256" key="3">
    <source>
        <dbReference type="ARBA" id="ARBA00023136"/>
    </source>
</evidence>
<evidence type="ECO:0000313" key="8">
    <source>
        <dbReference type="EMBL" id="PKY72609.1"/>
    </source>
</evidence>
<evidence type="ECO:0000256" key="2">
    <source>
        <dbReference type="ARBA" id="ARBA00022729"/>
    </source>
</evidence>
<dbReference type="AlphaFoldDB" id="A0A2I1IN94"/>
<feature type="lipid moiety-binding region" description="S-diacylglycerol cysteine" evidence="7">
    <location>
        <position position="20"/>
    </location>
</feature>